<dbReference type="InterPro" id="IPR011990">
    <property type="entry name" value="TPR-like_helical_dom_sf"/>
</dbReference>
<dbReference type="EMBL" id="PVTT01000001">
    <property type="protein sequence ID" value="PRY95628.1"/>
    <property type="molecule type" value="Genomic_DNA"/>
</dbReference>
<reference evidence="1 2" key="1">
    <citation type="submission" date="2018-03" db="EMBL/GenBank/DDBJ databases">
        <title>Genomic Encyclopedia of Archaeal and Bacterial Type Strains, Phase II (KMG-II): from individual species to whole genera.</title>
        <authorList>
            <person name="Goeker M."/>
        </authorList>
    </citation>
    <scope>NUCLEOTIDE SEQUENCE [LARGE SCALE GENOMIC DNA]</scope>
    <source>
        <strain evidence="1 2">DSM 29318</strain>
    </source>
</reference>
<dbReference type="PROSITE" id="PS51257">
    <property type="entry name" value="PROKAR_LIPOPROTEIN"/>
    <property type="match status" value="1"/>
</dbReference>
<dbReference type="Gene3D" id="1.25.40.10">
    <property type="entry name" value="Tetratricopeptide repeat domain"/>
    <property type="match status" value="2"/>
</dbReference>
<accession>A0A2T0X9K7</accession>
<dbReference type="Pfam" id="PF14559">
    <property type="entry name" value="TPR_19"/>
    <property type="match status" value="1"/>
</dbReference>
<comment type="caution">
    <text evidence="1">The sequence shown here is derived from an EMBL/GenBank/DDBJ whole genome shotgun (WGS) entry which is preliminary data.</text>
</comment>
<sequence length="283" mass="30244">MTLGHARRNVGAILAILALSACGGPKGADVSRGATASDIIDDADLNDIMLTVGDPGTAVAHFARLAEEQPERVELRRGLAKSLTRAGRNAEAATAWRELLAMEGADVDDRVELAGVLVRMGDWAGARAALDAIPPTHETFRRYRLEAMVADSEQAWDRSDSFYETALGLTAAPAGVLNNWGFSKLSRGEHAGAERLLERALRDDPGLFTAKNNLALARAGQRNYTLPPVALTQEERAQLLHTMALAAIRQGDVNTGRSLLNDAVESHPRHFDAAARALQALGG</sequence>
<protein>
    <submittedName>
        <fullName evidence="1">Flp pilus assembly protein TadD</fullName>
    </submittedName>
</protein>
<name>A0A2T0X9K7_9RHOB</name>
<gene>
    <name evidence="1" type="ORF">BCF33_1250</name>
</gene>
<dbReference type="RefSeq" id="WP_106159988.1">
    <property type="nucleotide sequence ID" value="NZ_PVTT01000001.1"/>
</dbReference>
<keyword evidence="2" id="KW-1185">Reference proteome</keyword>
<dbReference type="Pfam" id="PF13432">
    <property type="entry name" value="TPR_16"/>
    <property type="match status" value="1"/>
</dbReference>
<dbReference type="AlphaFoldDB" id="A0A2T0X9K7"/>
<dbReference type="SUPFAM" id="SSF48452">
    <property type="entry name" value="TPR-like"/>
    <property type="match status" value="1"/>
</dbReference>
<proteinExistence type="predicted"/>
<evidence type="ECO:0000313" key="2">
    <source>
        <dbReference type="Proteomes" id="UP000238801"/>
    </source>
</evidence>
<dbReference type="Proteomes" id="UP000238801">
    <property type="component" value="Unassembled WGS sequence"/>
</dbReference>
<organism evidence="1 2">
    <name type="scientific">Hasllibacter halocynthiae</name>
    <dbReference type="NCBI Taxonomy" id="595589"/>
    <lineage>
        <taxon>Bacteria</taxon>
        <taxon>Pseudomonadati</taxon>
        <taxon>Pseudomonadota</taxon>
        <taxon>Alphaproteobacteria</taxon>
        <taxon>Rhodobacterales</taxon>
        <taxon>Roseobacteraceae</taxon>
        <taxon>Hasllibacter</taxon>
    </lineage>
</organism>
<dbReference type="OrthoDB" id="7819234at2"/>
<evidence type="ECO:0000313" key="1">
    <source>
        <dbReference type="EMBL" id="PRY95628.1"/>
    </source>
</evidence>